<name>A0A8X6Q346_NEPPI</name>
<reference evidence="1" key="1">
    <citation type="submission" date="2020-08" db="EMBL/GenBank/DDBJ databases">
        <title>Multicomponent nature underlies the extraordinary mechanical properties of spider dragline silk.</title>
        <authorList>
            <person name="Kono N."/>
            <person name="Nakamura H."/>
            <person name="Mori M."/>
            <person name="Yoshida Y."/>
            <person name="Ohtoshi R."/>
            <person name="Malay A.D."/>
            <person name="Moran D.A.P."/>
            <person name="Tomita M."/>
            <person name="Numata K."/>
            <person name="Arakawa K."/>
        </authorList>
    </citation>
    <scope>NUCLEOTIDE SEQUENCE</scope>
</reference>
<dbReference type="Proteomes" id="UP000887013">
    <property type="component" value="Unassembled WGS sequence"/>
</dbReference>
<organism evidence="1 2">
    <name type="scientific">Nephila pilipes</name>
    <name type="common">Giant wood spider</name>
    <name type="synonym">Nephila maculata</name>
    <dbReference type="NCBI Taxonomy" id="299642"/>
    <lineage>
        <taxon>Eukaryota</taxon>
        <taxon>Metazoa</taxon>
        <taxon>Ecdysozoa</taxon>
        <taxon>Arthropoda</taxon>
        <taxon>Chelicerata</taxon>
        <taxon>Arachnida</taxon>
        <taxon>Araneae</taxon>
        <taxon>Araneomorphae</taxon>
        <taxon>Entelegynae</taxon>
        <taxon>Araneoidea</taxon>
        <taxon>Nephilidae</taxon>
        <taxon>Nephila</taxon>
    </lineage>
</organism>
<gene>
    <name evidence="1" type="ORF">NPIL_494441</name>
</gene>
<dbReference type="EMBL" id="BMAW01121388">
    <property type="protein sequence ID" value="GFT93718.1"/>
    <property type="molecule type" value="Genomic_DNA"/>
</dbReference>
<comment type="caution">
    <text evidence="1">The sequence shown here is derived from an EMBL/GenBank/DDBJ whole genome shotgun (WGS) entry which is preliminary data.</text>
</comment>
<sequence length="87" mass="9821">MGNEYSLLYATSRLRLRCKSILYDTDNDNTFEPADDKTADSESEINISNAWKGINTLPRLESFERSPNMALVSEFIENIVDAVSGQK</sequence>
<dbReference type="AlphaFoldDB" id="A0A8X6Q346"/>
<protein>
    <submittedName>
        <fullName evidence="1">Uncharacterized protein</fullName>
    </submittedName>
</protein>
<accession>A0A8X6Q346</accession>
<keyword evidence="2" id="KW-1185">Reference proteome</keyword>
<evidence type="ECO:0000313" key="1">
    <source>
        <dbReference type="EMBL" id="GFT93718.1"/>
    </source>
</evidence>
<evidence type="ECO:0000313" key="2">
    <source>
        <dbReference type="Proteomes" id="UP000887013"/>
    </source>
</evidence>
<proteinExistence type="predicted"/>